<dbReference type="Proteomes" id="UP001634007">
    <property type="component" value="Unassembled WGS sequence"/>
</dbReference>
<dbReference type="AlphaFoldDB" id="A0ABD3KC08"/>
<name>A0ABD3KC08_EUCGL</name>
<keyword evidence="2" id="KW-1185">Reference proteome</keyword>
<dbReference type="InterPro" id="IPR009646">
    <property type="entry name" value="Root_cap"/>
</dbReference>
<accession>A0ABD3KC08</accession>
<comment type="caution">
    <text evidence="1">The sequence shown here is derived from an EMBL/GenBank/DDBJ whole genome shotgun (WGS) entry which is preliminary data.</text>
</comment>
<dbReference type="EMBL" id="JBJKBG010000006">
    <property type="protein sequence ID" value="KAL3736224.1"/>
    <property type="molecule type" value="Genomic_DNA"/>
</dbReference>
<protein>
    <submittedName>
        <fullName evidence="1">Uncharacterized protein</fullName>
    </submittedName>
</protein>
<dbReference type="PANTHER" id="PTHR31656">
    <property type="entry name" value="ROOT CAP DOMAIN-CONTAINING PROTEIN"/>
    <property type="match status" value="1"/>
</dbReference>
<gene>
    <name evidence="1" type="ORF">ACJRO7_025217</name>
</gene>
<proteinExistence type="predicted"/>
<organism evidence="1 2">
    <name type="scientific">Eucalyptus globulus</name>
    <name type="common">Tasmanian blue gum</name>
    <dbReference type="NCBI Taxonomy" id="34317"/>
    <lineage>
        <taxon>Eukaryota</taxon>
        <taxon>Viridiplantae</taxon>
        <taxon>Streptophyta</taxon>
        <taxon>Embryophyta</taxon>
        <taxon>Tracheophyta</taxon>
        <taxon>Spermatophyta</taxon>
        <taxon>Magnoliopsida</taxon>
        <taxon>eudicotyledons</taxon>
        <taxon>Gunneridae</taxon>
        <taxon>Pentapetalae</taxon>
        <taxon>rosids</taxon>
        <taxon>malvids</taxon>
        <taxon>Myrtales</taxon>
        <taxon>Myrtaceae</taxon>
        <taxon>Myrtoideae</taxon>
        <taxon>Eucalypteae</taxon>
        <taxon>Eucalyptus</taxon>
    </lineage>
</organism>
<sequence length="286" mass="31530">MPYPYSVNSKGKSCYVNCNSPTCSSKCTYWKPNCNGIGSACYDPRFIGGDGIVFYFHGKSNQIFSLVSDLTLQINAQFIGYRPMALEILFNSHSFSLEATKAATWDAEIDHMSFEYDRSEIAITKGSLSPWYSPGRDIKVEGIWNKNSVVVTLKDMAEIMVNVVPITKEDDRIHKYMLPSDDCFAHLEVQFRFFGLSPKVEGVLGRTYRPNLVNPAKPGVAMPVVGGEDKYRTTSLLSADCKFCIFSQGSALNQDNHSLMMTTDYGTLDCTGGASAGSGNGIVCEK</sequence>
<evidence type="ECO:0000313" key="1">
    <source>
        <dbReference type="EMBL" id="KAL3736224.1"/>
    </source>
</evidence>
<reference evidence="1 2" key="1">
    <citation type="submission" date="2024-11" db="EMBL/GenBank/DDBJ databases">
        <title>Chromosome-level genome assembly of Eucalyptus globulus Labill. provides insights into its genome evolution.</title>
        <authorList>
            <person name="Li X."/>
        </authorList>
    </citation>
    <scope>NUCLEOTIDE SEQUENCE [LARGE SCALE GENOMIC DNA]</scope>
    <source>
        <strain evidence="1">CL2024</strain>
        <tissue evidence="1">Fresh tender leaves</tissue>
    </source>
</reference>
<evidence type="ECO:0000313" key="2">
    <source>
        <dbReference type="Proteomes" id="UP001634007"/>
    </source>
</evidence>
<dbReference type="Pfam" id="PF06830">
    <property type="entry name" value="Root_cap"/>
    <property type="match status" value="1"/>
</dbReference>